<keyword evidence="4 5" id="KW-0472">Membrane</keyword>
<evidence type="ECO:0000313" key="8">
    <source>
        <dbReference type="Proteomes" id="UP001324634"/>
    </source>
</evidence>
<keyword evidence="7" id="KW-0645">Protease</keyword>
<dbReference type="GO" id="GO:0006508">
    <property type="term" value="P:proteolysis"/>
    <property type="evidence" value="ECO:0007669"/>
    <property type="project" value="UniProtKB-KW"/>
</dbReference>
<dbReference type="RefSeq" id="WP_321398198.1">
    <property type="nucleotide sequence ID" value="NZ_CP139487.1"/>
</dbReference>
<evidence type="ECO:0000313" key="7">
    <source>
        <dbReference type="EMBL" id="WPU66213.1"/>
    </source>
</evidence>
<feature type="transmembrane region" description="Helical" evidence="5">
    <location>
        <begin position="159"/>
        <end position="178"/>
    </location>
</feature>
<dbReference type="PANTHER" id="PTHR13377">
    <property type="entry name" value="PLACENTAL PROTEIN 6"/>
    <property type="match status" value="1"/>
</dbReference>
<dbReference type="AlphaFoldDB" id="A0AAX4HSZ0"/>
<dbReference type="InterPro" id="IPR022764">
    <property type="entry name" value="Peptidase_S54_rhomboid_dom"/>
</dbReference>
<feature type="domain" description="Peptidase S54 rhomboid" evidence="6">
    <location>
        <begin position="56"/>
        <end position="197"/>
    </location>
</feature>
<evidence type="ECO:0000259" key="6">
    <source>
        <dbReference type="Pfam" id="PF01694"/>
    </source>
</evidence>
<name>A0AAX4HSZ0_9BACT</name>
<dbReference type="GO" id="GO:0004252">
    <property type="term" value="F:serine-type endopeptidase activity"/>
    <property type="evidence" value="ECO:0007669"/>
    <property type="project" value="InterPro"/>
</dbReference>
<comment type="subcellular location">
    <subcellularLocation>
        <location evidence="1">Membrane</location>
        <topology evidence="1">Multi-pass membrane protein</topology>
    </subcellularLocation>
</comment>
<keyword evidence="3 5" id="KW-1133">Transmembrane helix</keyword>
<protein>
    <submittedName>
        <fullName evidence="7">Rhomboid family intramembrane serine protease</fullName>
        <ecNumber evidence="7">3.4.21.105</ecNumber>
    </submittedName>
</protein>
<organism evidence="7 8">
    <name type="scientific">Peredibacter starrii</name>
    <dbReference type="NCBI Taxonomy" id="28202"/>
    <lineage>
        <taxon>Bacteria</taxon>
        <taxon>Pseudomonadati</taxon>
        <taxon>Bdellovibrionota</taxon>
        <taxon>Bacteriovoracia</taxon>
        <taxon>Bacteriovoracales</taxon>
        <taxon>Bacteriovoracaceae</taxon>
        <taxon>Peredibacter</taxon>
    </lineage>
</organism>
<evidence type="ECO:0000256" key="1">
    <source>
        <dbReference type="ARBA" id="ARBA00004141"/>
    </source>
</evidence>
<evidence type="ECO:0000256" key="3">
    <source>
        <dbReference type="ARBA" id="ARBA00022989"/>
    </source>
</evidence>
<evidence type="ECO:0000256" key="4">
    <source>
        <dbReference type="ARBA" id="ARBA00023136"/>
    </source>
</evidence>
<keyword evidence="8" id="KW-1185">Reference proteome</keyword>
<dbReference type="PANTHER" id="PTHR13377:SF3">
    <property type="entry name" value="TRANSMEMBRANE PROTEIN 115"/>
    <property type="match status" value="1"/>
</dbReference>
<dbReference type="InterPro" id="IPR013861">
    <property type="entry name" value="TMEM115/Pdh1/Rbl19"/>
</dbReference>
<keyword evidence="7" id="KW-0378">Hydrolase</keyword>
<dbReference type="GO" id="GO:0006890">
    <property type="term" value="P:retrograde vesicle-mediated transport, Golgi to endoplasmic reticulum"/>
    <property type="evidence" value="ECO:0007669"/>
    <property type="project" value="InterPro"/>
</dbReference>
<feature type="transmembrane region" description="Helical" evidence="5">
    <location>
        <begin position="124"/>
        <end position="147"/>
    </location>
</feature>
<sequence length="239" mass="26946">MNQVQFQAPPLSKINKVILIMTGACFLGASILKAIGAFSLVGILGLSGSGLFSGLVYQLVTYPFVEVNFMSFLFNSLVVWFIGSELESQWGQKIYLRFLLLTVLGVGLIYTLISLLFFFGTPVYFSSLHGLTGINFALLMAYAMIYPDRHMSLMMIFPMKARTFCLILAGIEAYMAFFSGSMSSWAHLLAMGISYLIIHFQSRPLIRKVLNASFQSKPKRKNHLYVVKDEDQKPPKYWQ</sequence>
<dbReference type="GO" id="GO:0016020">
    <property type="term" value="C:membrane"/>
    <property type="evidence" value="ECO:0007669"/>
    <property type="project" value="UniProtKB-SubCell"/>
</dbReference>
<dbReference type="EMBL" id="CP139487">
    <property type="protein sequence ID" value="WPU66213.1"/>
    <property type="molecule type" value="Genomic_DNA"/>
</dbReference>
<dbReference type="Gene3D" id="1.20.1540.10">
    <property type="entry name" value="Rhomboid-like"/>
    <property type="match status" value="1"/>
</dbReference>
<feature type="transmembrane region" description="Helical" evidence="5">
    <location>
        <begin position="64"/>
        <end position="82"/>
    </location>
</feature>
<feature type="transmembrane region" description="Helical" evidence="5">
    <location>
        <begin position="17"/>
        <end position="44"/>
    </location>
</feature>
<keyword evidence="2 5" id="KW-0812">Transmembrane</keyword>
<dbReference type="SMART" id="SM01160">
    <property type="entry name" value="DUF1751"/>
    <property type="match status" value="1"/>
</dbReference>
<dbReference type="Pfam" id="PF01694">
    <property type="entry name" value="Rhomboid"/>
    <property type="match status" value="1"/>
</dbReference>
<gene>
    <name evidence="7" type="ORF">SOO65_05590</name>
</gene>
<dbReference type="EC" id="3.4.21.105" evidence="7"/>
<proteinExistence type="predicted"/>
<accession>A0AAX4HSZ0</accession>
<dbReference type="SUPFAM" id="SSF144091">
    <property type="entry name" value="Rhomboid-like"/>
    <property type="match status" value="1"/>
</dbReference>
<dbReference type="InterPro" id="IPR035952">
    <property type="entry name" value="Rhomboid-like_sf"/>
</dbReference>
<dbReference type="Proteomes" id="UP001324634">
    <property type="component" value="Chromosome"/>
</dbReference>
<feature type="transmembrane region" description="Helical" evidence="5">
    <location>
        <begin position="94"/>
        <end position="118"/>
    </location>
</feature>
<evidence type="ECO:0000256" key="2">
    <source>
        <dbReference type="ARBA" id="ARBA00022692"/>
    </source>
</evidence>
<evidence type="ECO:0000256" key="5">
    <source>
        <dbReference type="SAM" id="Phobius"/>
    </source>
</evidence>
<dbReference type="KEGG" id="psti:SOO65_05590"/>
<reference evidence="7 8" key="1">
    <citation type="submission" date="2023-11" db="EMBL/GenBank/DDBJ databases">
        <title>Peredibacter starrii A3.12.</title>
        <authorList>
            <person name="Mitchell R.J."/>
        </authorList>
    </citation>
    <scope>NUCLEOTIDE SEQUENCE [LARGE SCALE GENOMIC DNA]</scope>
    <source>
        <strain evidence="7 8">A3.12</strain>
    </source>
</reference>